<proteinExistence type="predicted"/>
<dbReference type="SUPFAM" id="SSF51735">
    <property type="entry name" value="NAD(P)-binding Rossmann-fold domains"/>
    <property type="match status" value="1"/>
</dbReference>
<dbReference type="InterPro" id="IPR050177">
    <property type="entry name" value="Lipid_A_modif_metabolic_enz"/>
</dbReference>
<dbReference type="PANTHER" id="PTHR43245">
    <property type="entry name" value="BIFUNCTIONAL POLYMYXIN RESISTANCE PROTEIN ARNA"/>
    <property type="match status" value="1"/>
</dbReference>
<protein>
    <recommendedName>
        <fullName evidence="1">NAD-dependent epimerase/dehydratase domain-containing protein</fullName>
    </recommendedName>
</protein>
<dbReference type="Pfam" id="PF01370">
    <property type="entry name" value="Epimerase"/>
    <property type="match status" value="1"/>
</dbReference>
<dbReference type="AlphaFoldDB" id="A0A6B2L7E8"/>
<dbReference type="PANTHER" id="PTHR43245:SF11">
    <property type="entry name" value="LD23561P"/>
    <property type="match status" value="1"/>
</dbReference>
<dbReference type="Gene3D" id="3.40.50.720">
    <property type="entry name" value="NAD(P)-binding Rossmann-like Domain"/>
    <property type="match status" value="1"/>
</dbReference>
<reference evidence="2" key="1">
    <citation type="journal article" date="2020" name="J. Eukaryot. Microbiol.">
        <title>De novo Sequencing, Assembly and Annotation of the Transcriptome for the Free-Living Testate Amoeba Arcella intermedia.</title>
        <authorList>
            <person name="Ribeiro G.M."/>
            <person name="Porfirio-Sousa A.L."/>
            <person name="Maurer-Alcala X.X."/>
            <person name="Katz L.A."/>
            <person name="Lahr D.J.G."/>
        </authorList>
    </citation>
    <scope>NUCLEOTIDE SEQUENCE</scope>
</reference>
<dbReference type="InterPro" id="IPR001509">
    <property type="entry name" value="Epimerase_deHydtase"/>
</dbReference>
<name>A0A6B2L7E8_9EUKA</name>
<dbReference type="EMBL" id="GIBP01003963">
    <property type="protein sequence ID" value="NDV32932.1"/>
    <property type="molecule type" value="Transcribed_RNA"/>
</dbReference>
<feature type="domain" description="NAD-dependent epimerase/dehydratase" evidence="1">
    <location>
        <begin position="7"/>
        <end position="245"/>
    </location>
</feature>
<sequence length="368" mass="40933">MSEKPRVLVLGGSGFIGRHLVTYLWENKLASRVCVADKLLYQIAGLSEEEKAIYENKEFLTFKQADLASEAHITRVFENDGGNWTYVINCAAVTKYSQGKEVYDVNVVTLSKLCAAAAAKYKCKRYIELSTAQVYDAGKKPSAEADKLKPWTDIARAKLEAEDHVAKTAGLNYVILRPAVVYGTGDILGLTPRLIVGSVYKESGETMKSLYTKDLKVNTVHVKDVAKAIWFLTGHGDSGSIWNLADKNDTDLGKINKWLEEIYGIKTKFFGAVEMTAAKALGTKFLTGHANDLHLKPFSDACKKYNIQDTPLTPYLDEELLRENSTSVEGSAIEKLGFKYDYPAPNAELLREVMNDFVKKGFFPKELL</sequence>
<evidence type="ECO:0000259" key="1">
    <source>
        <dbReference type="Pfam" id="PF01370"/>
    </source>
</evidence>
<accession>A0A6B2L7E8</accession>
<dbReference type="InterPro" id="IPR036291">
    <property type="entry name" value="NAD(P)-bd_dom_sf"/>
</dbReference>
<organism evidence="2">
    <name type="scientific">Arcella intermedia</name>
    <dbReference type="NCBI Taxonomy" id="1963864"/>
    <lineage>
        <taxon>Eukaryota</taxon>
        <taxon>Amoebozoa</taxon>
        <taxon>Tubulinea</taxon>
        <taxon>Elardia</taxon>
        <taxon>Arcellinida</taxon>
        <taxon>Sphaerothecina</taxon>
        <taxon>Arcellidae</taxon>
        <taxon>Arcella</taxon>
    </lineage>
</organism>
<evidence type="ECO:0000313" key="2">
    <source>
        <dbReference type="EMBL" id="NDV32932.1"/>
    </source>
</evidence>